<sequence length="129" mass="14766">MNLWEQLTGKTMLLCITIKIQLLRLLHWIWKGQRSIHPLTISSYNVGKTILDRSTYKGYNGQDVIISFSKNTGSNAAGSYYGGNLFKEQNANKVGFIFMQIWVHLQIHHLRVGKIPMEDGNIKTLTEVM</sequence>
<protein>
    <submittedName>
        <fullName evidence="1">Uncharacterized protein</fullName>
    </submittedName>
</protein>
<dbReference type="Proteomes" id="UP000003434">
    <property type="component" value="Unassembled WGS sequence"/>
</dbReference>
<dbReference type="HOGENOM" id="CLU_1946101_0_0_9"/>
<comment type="caution">
    <text evidence="1">The sequence shown here is derived from an EMBL/GenBank/DDBJ whole genome shotgun (WGS) entry which is preliminary data.</text>
</comment>
<proteinExistence type="predicted"/>
<gene>
    <name evidence="1" type="ORF">HMPREF0381_0030</name>
</gene>
<dbReference type="EMBL" id="AEPW01000001">
    <property type="protein sequence ID" value="EFU78029.1"/>
    <property type="molecule type" value="Genomic_DNA"/>
</dbReference>
<reference evidence="1 2" key="1">
    <citation type="submission" date="2010-12" db="EMBL/GenBank/DDBJ databases">
        <authorList>
            <person name="Muzny D."/>
            <person name="Qin X."/>
            <person name="Deng J."/>
            <person name="Jiang H."/>
            <person name="Liu Y."/>
            <person name="Qu J."/>
            <person name="Song X.-Z."/>
            <person name="Zhang L."/>
            <person name="Thornton R."/>
            <person name="Coyle M."/>
            <person name="Francisco L."/>
            <person name="Jackson L."/>
            <person name="Javaid M."/>
            <person name="Korchina V."/>
            <person name="Kovar C."/>
            <person name="Mata R."/>
            <person name="Mathew T."/>
            <person name="Ngo R."/>
            <person name="Nguyen L."/>
            <person name="Nguyen N."/>
            <person name="Okwuonu G."/>
            <person name="Ongeri F."/>
            <person name="Pham C."/>
            <person name="Simmons D."/>
            <person name="Wilczek-Boney K."/>
            <person name="Hale W."/>
            <person name="Jakkamsetti A."/>
            <person name="Pham P."/>
            <person name="Ruth R."/>
            <person name="San Lucas F."/>
            <person name="Warren J."/>
            <person name="Zhang J."/>
            <person name="Zhao Z."/>
            <person name="Zhou C."/>
            <person name="Zhu D."/>
            <person name="Lee S."/>
            <person name="Bess C."/>
            <person name="Blankenburg K."/>
            <person name="Forbes L."/>
            <person name="Fu Q."/>
            <person name="Gubbala S."/>
            <person name="Hirani K."/>
            <person name="Jayaseelan J.C."/>
            <person name="Lara F."/>
            <person name="Munidasa M."/>
            <person name="Palculict T."/>
            <person name="Patil S."/>
            <person name="Pu L.-L."/>
            <person name="Saada N."/>
            <person name="Tang L."/>
            <person name="Weissenberger G."/>
            <person name="Zhu Y."/>
            <person name="Hemphill L."/>
            <person name="Shang Y."/>
            <person name="Youmans B."/>
            <person name="Ayvaz T."/>
            <person name="Ross M."/>
            <person name="Santibanez J."/>
            <person name="Aqrawi P."/>
            <person name="Gross S."/>
            <person name="Joshi V."/>
            <person name="Fowler G."/>
            <person name="Nazareth L."/>
            <person name="Reid J."/>
            <person name="Worley K."/>
            <person name="Petrosino J."/>
            <person name="Highlander S."/>
            <person name="Gibbs R."/>
        </authorList>
    </citation>
    <scope>NUCLEOTIDE SEQUENCE [LARGE SCALE GENOMIC DNA]</scope>
    <source>
        <strain evidence="1 2">DSM 3986</strain>
    </source>
</reference>
<organism evidence="1 2">
    <name type="scientific">Lachnoanaerobaculum saburreum DSM 3986</name>
    <dbReference type="NCBI Taxonomy" id="887325"/>
    <lineage>
        <taxon>Bacteria</taxon>
        <taxon>Bacillati</taxon>
        <taxon>Bacillota</taxon>
        <taxon>Clostridia</taxon>
        <taxon>Lachnospirales</taxon>
        <taxon>Lachnospiraceae</taxon>
        <taxon>Lachnoanaerobaculum</taxon>
    </lineage>
</organism>
<evidence type="ECO:0000313" key="1">
    <source>
        <dbReference type="EMBL" id="EFU78029.1"/>
    </source>
</evidence>
<dbReference type="AlphaFoldDB" id="E6LJ95"/>
<evidence type="ECO:0000313" key="2">
    <source>
        <dbReference type="Proteomes" id="UP000003434"/>
    </source>
</evidence>
<name>E6LJ95_9FIRM</name>
<accession>E6LJ95</accession>